<reference evidence="13 14" key="1">
    <citation type="submission" date="2020-08" db="EMBL/GenBank/DDBJ databases">
        <authorList>
            <person name="Liu C."/>
            <person name="Sun Q."/>
        </authorList>
    </citation>
    <scope>NUCLEOTIDE SEQUENCE [LARGE SCALE GENOMIC DNA]</scope>
    <source>
        <strain evidence="13 14">N22</strain>
    </source>
</reference>
<evidence type="ECO:0000256" key="4">
    <source>
        <dbReference type="ARBA" id="ARBA00022553"/>
    </source>
</evidence>
<dbReference type="RefSeq" id="WP_185903950.1">
    <property type="nucleotide sequence ID" value="NZ_JACMSE010000001.1"/>
</dbReference>
<dbReference type="SUPFAM" id="SSF55874">
    <property type="entry name" value="ATPase domain of HSP90 chaperone/DNA topoisomerase II/histidine kinase"/>
    <property type="match status" value="1"/>
</dbReference>
<dbReference type="InterPro" id="IPR003594">
    <property type="entry name" value="HATPase_dom"/>
</dbReference>
<dbReference type="EC" id="2.7.13.3" evidence="3"/>
<name>A0A842JD34_9ACTN</name>
<dbReference type="FunFam" id="3.30.565.10:FF:000006">
    <property type="entry name" value="Sensor histidine kinase WalK"/>
    <property type="match status" value="1"/>
</dbReference>
<dbReference type="InterPro" id="IPR036890">
    <property type="entry name" value="HATPase_C_sf"/>
</dbReference>
<keyword evidence="5" id="KW-0808">Transferase</keyword>
<organism evidence="13 14">
    <name type="scientific">Gordonibacter massiliensis</name>
    <name type="common">ex Traore et al. 2017</name>
    <dbReference type="NCBI Taxonomy" id="1841863"/>
    <lineage>
        <taxon>Bacteria</taxon>
        <taxon>Bacillati</taxon>
        <taxon>Actinomycetota</taxon>
        <taxon>Coriobacteriia</taxon>
        <taxon>Eggerthellales</taxon>
        <taxon>Eggerthellaceae</taxon>
        <taxon>Gordonibacter</taxon>
    </lineage>
</organism>
<evidence type="ECO:0000256" key="10">
    <source>
        <dbReference type="ARBA" id="ARBA00023136"/>
    </source>
</evidence>
<dbReference type="PANTHER" id="PTHR45436:SF5">
    <property type="entry name" value="SENSOR HISTIDINE KINASE TRCS"/>
    <property type="match status" value="1"/>
</dbReference>
<dbReference type="SMART" id="SM00388">
    <property type="entry name" value="HisKA"/>
    <property type="match status" value="1"/>
</dbReference>
<dbReference type="Gene3D" id="1.10.287.130">
    <property type="match status" value="1"/>
</dbReference>
<evidence type="ECO:0000256" key="7">
    <source>
        <dbReference type="ARBA" id="ARBA00022777"/>
    </source>
</evidence>
<evidence type="ECO:0000313" key="14">
    <source>
        <dbReference type="Proteomes" id="UP000587396"/>
    </source>
</evidence>
<evidence type="ECO:0000256" key="1">
    <source>
        <dbReference type="ARBA" id="ARBA00000085"/>
    </source>
</evidence>
<keyword evidence="14" id="KW-1185">Reference proteome</keyword>
<evidence type="ECO:0000256" key="3">
    <source>
        <dbReference type="ARBA" id="ARBA00012438"/>
    </source>
</evidence>
<dbReference type="InterPro" id="IPR005467">
    <property type="entry name" value="His_kinase_dom"/>
</dbReference>
<dbReference type="Proteomes" id="UP000587396">
    <property type="component" value="Unassembled WGS sequence"/>
</dbReference>
<keyword evidence="7 13" id="KW-0418">Kinase</keyword>
<evidence type="ECO:0000313" key="13">
    <source>
        <dbReference type="EMBL" id="MBC2887908.1"/>
    </source>
</evidence>
<dbReference type="Gene3D" id="3.30.565.10">
    <property type="entry name" value="Histidine kinase-like ATPase, C-terminal domain"/>
    <property type="match status" value="1"/>
</dbReference>
<evidence type="ECO:0000256" key="2">
    <source>
        <dbReference type="ARBA" id="ARBA00004236"/>
    </source>
</evidence>
<dbReference type="CDD" id="cd00082">
    <property type="entry name" value="HisKA"/>
    <property type="match status" value="1"/>
</dbReference>
<comment type="subcellular location">
    <subcellularLocation>
        <location evidence="2">Cell membrane</location>
    </subcellularLocation>
</comment>
<comment type="caution">
    <text evidence="13">The sequence shown here is derived from an EMBL/GenBank/DDBJ whole genome shotgun (WGS) entry which is preliminary data.</text>
</comment>
<feature type="transmembrane region" description="Helical" evidence="11">
    <location>
        <begin position="202"/>
        <end position="220"/>
    </location>
</feature>
<dbReference type="SMART" id="SM00387">
    <property type="entry name" value="HATPase_c"/>
    <property type="match status" value="1"/>
</dbReference>
<evidence type="ECO:0000256" key="8">
    <source>
        <dbReference type="ARBA" id="ARBA00022989"/>
    </source>
</evidence>
<keyword evidence="8 11" id="KW-1133">Transmembrane helix</keyword>
<keyword evidence="10 11" id="KW-0472">Membrane</keyword>
<sequence length="459" mass="49805">MRFEERRVRRILARNTLLFFAAFALLFSLFGVLVFQLVSANVYQTADAQLDEVRDVAMAVAADPAGGSVGSEPSLGANAEIREDIEFVPRNSGTDAAAASAESIIITSEAYVASNPQLIYLWRNAEGKPLHTEGLYSVYPTYFNDVPFDRENIGRVYETRAGGHAYRCVNYVVEGSESKDYLQVLVNVDSELALLDHFTKMLVIYLVAAVLGAAAASYFLSRKTIKPIVASMNRQTEFVQNASHELRTPLAIIRAAQERLLADPSARVVDKFEDVNAVADETKRLARLVDDLMTLSSADAPVHDDREMEPVDVSGVVAEVGDLYADVAEVGGKTLTVVAQPAGEALIDADALRQVVGILLDNALKYTEEGDVVELRCEERAGRVAVSVADTGCGIDPADREQVFERFYRADAARTTPGSGLGLSIARALVERARGTIAVEGNEPRGTCVTVTLPKARTR</sequence>
<proteinExistence type="predicted"/>
<evidence type="ECO:0000256" key="11">
    <source>
        <dbReference type="SAM" id="Phobius"/>
    </source>
</evidence>
<evidence type="ECO:0000256" key="5">
    <source>
        <dbReference type="ARBA" id="ARBA00022679"/>
    </source>
</evidence>
<dbReference type="PANTHER" id="PTHR45436">
    <property type="entry name" value="SENSOR HISTIDINE KINASE YKOH"/>
    <property type="match status" value="1"/>
</dbReference>
<accession>A0A842JD34</accession>
<dbReference type="SUPFAM" id="SSF47384">
    <property type="entry name" value="Homodimeric domain of signal transducing histidine kinase"/>
    <property type="match status" value="1"/>
</dbReference>
<feature type="domain" description="Histidine kinase" evidence="12">
    <location>
        <begin position="241"/>
        <end position="457"/>
    </location>
</feature>
<dbReference type="EMBL" id="JACMSE010000001">
    <property type="protein sequence ID" value="MBC2887908.1"/>
    <property type="molecule type" value="Genomic_DNA"/>
</dbReference>
<evidence type="ECO:0000259" key="12">
    <source>
        <dbReference type="PROSITE" id="PS50109"/>
    </source>
</evidence>
<dbReference type="InterPro" id="IPR004358">
    <property type="entry name" value="Sig_transdc_His_kin-like_C"/>
</dbReference>
<dbReference type="CDD" id="cd00075">
    <property type="entry name" value="HATPase"/>
    <property type="match status" value="1"/>
</dbReference>
<keyword evidence="6 11" id="KW-0812">Transmembrane</keyword>
<dbReference type="PROSITE" id="PS50109">
    <property type="entry name" value="HIS_KIN"/>
    <property type="match status" value="1"/>
</dbReference>
<dbReference type="InterPro" id="IPR003661">
    <property type="entry name" value="HisK_dim/P_dom"/>
</dbReference>
<dbReference type="GO" id="GO:0005886">
    <property type="term" value="C:plasma membrane"/>
    <property type="evidence" value="ECO:0007669"/>
    <property type="project" value="UniProtKB-SubCell"/>
</dbReference>
<dbReference type="InterPro" id="IPR036097">
    <property type="entry name" value="HisK_dim/P_sf"/>
</dbReference>
<keyword evidence="4" id="KW-0597">Phosphoprotein</keyword>
<dbReference type="Pfam" id="PF00512">
    <property type="entry name" value="HisKA"/>
    <property type="match status" value="1"/>
</dbReference>
<protein>
    <recommendedName>
        <fullName evidence="3">histidine kinase</fullName>
        <ecNumber evidence="3">2.7.13.3</ecNumber>
    </recommendedName>
</protein>
<dbReference type="GO" id="GO:0000155">
    <property type="term" value="F:phosphorelay sensor kinase activity"/>
    <property type="evidence" value="ECO:0007669"/>
    <property type="project" value="InterPro"/>
</dbReference>
<dbReference type="InterPro" id="IPR050428">
    <property type="entry name" value="TCS_sensor_his_kinase"/>
</dbReference>
<evidence type="ECO:0000256" key="9">
    <source>
        <dbReference type="ARBA" id="ARBA00023012"/>
    </source>
</evidence>
<comment type="catalytic activity">
    <reaction evidence="1">
        <text>ATP + protein L-histidine = ADP + protein N-phospho-L-histidine.</text>
        <dbReference type="EC" id="2.7.13.3"/>
    </reaction>
</comment>
<evidence type="ECO:0000256" key="6">
    <source>
        <dbReference type="ARBA" id="ARBA00022692"/>
    </source>
</evidence>
<dbReference type="PRINTS" id="PR00344">
    <property type="entry name" value="BCTRLSENSOR"/>
</dbReference>
<gene>
    <name evidence="13" type="ORF">H7313_00810</name>
</gene>
<dbReference type="AlphaFoldDB" id="A0A842JD34"/>
<dbReference type="Pfam" id="PF02518">
    <property type="entry name" value="HATPase_c"/>
    <property type="match status" value="1"/>
</dbReference>
<keyword evidence="9" id="KW-0902">Two-component regulatory system</keyword>